<comment type="caution">
    <text evidence="2">The sequence shown here is derived from an EMBL/GenBank/DDBJ whole genome shotgun (WGS) entry which is preliminary data.</text>
</comment>
<protein>
    <submittedName>
        <fullName evidence="2">Uncharacterized protein</fullName>
    </submittedName>
</protein>
<proteinExistence type="predicted"/>
<keyword evidence="3" id="KW-1185">Reference proteome</keyword>
<organism evidence="2 3">
    <name type="scientific">Dipteronia dyeriana</name>
    <dbReference type="NCBI Taxonomy" id="168575"/>
    <lineage>
        <taxon>Eukaryota</taxon>
        <taxon>Viridiplantae</taxon>
        <taxon>Streptophyta</taxon>
        <taxon>Embryophyta</taxon>
        <taxon>Tracheophyta</taxon>
        <taxon>Spermatophyta</taxon>
        <taxon>Magnoliopsida</taxon>
        <taxon>eudicotyledons</taxon>
        <taxon>Gunneridae</taxon>
        <taxon>Pentapetalae</taxon>
        <taxon>rosids</taxon>
        <taxon>malvids</taxon>
        <taxon>Sapindales</taxon>
        <taxon>Sapindaceae</taxon>
        <taxon>Hippocastanoideae</taxon>
        <taxon>Acereae</taxon>
        <taxon>Dipteronia</taxon>
    </lineage>
</organism>
<name>A0AAE0CQ82_9ROSI</name>
<evidence type="ECO:0000313" key="3">
    <source>
        <dbReference type="Proteomes" id="UP001280121"/>
    </source>
</evidence>
<dbReference type="AlphaFoldDB" id="A0AAE0CQ82"/>
<dbReference type="Proteomes" id="UP001280121">
    <property type="component" value="Unassembled WGS sequence"/>
</dbReference>
<feature type="region of interest" description="Disordered" evidence="1">
    <location>
        <begin position="1"/>
        <end position="40"/>
    </location>
</feature>
<sequence length="121" mass="13061">MSSTACRSAGVPSPGLHDPDPPAKGRCFSPDETAALLSPHPPPPYVGFGYEDEFYQVVPNIEAENKEDLELKEKILNLESFLELEPTAAATIEAVTTRASGSGVECDPVDLWVVVFDVEDE</sequence>
<reference evidence="2" key="1">
    <citation type="journal article" date="2023" name="Plant J.">
        <title>Genome sequences and population genomics provide insights into the demographic history, inbreeding, and mutation load of two 'living fossil' tree species of Dipteronia.</title>
        <authorList>
            <person name="Feng Y."/>
            <person name="Comes H.P."/>
            <person name="Chen J."/>
            <person name="Zhu S."/>
            <person name="Lu R."/>
            <person name="Zhang X."/>
            <person name="Li P."/>
            <person name="Qiu J."/>
            <person name="Olsen K.M."/>
            <person name="Qiu Y."/>
        </authorList>
    </citation>
    <scope>NUCLEOTIDE SEQUENCE</scope>
    <source>
        <strain evidence="2">KIB01</strain>
    </source>
</reference>
<gene>
    <name evidence="2" type="ORF">Ddye_006005</name>
</gene>
<evidence type="ECO:0000256" key="1">
    <source>
        <dbReference type="SAM" id="MobiDB-lite"/>
    </source>
</evidence>
<evidence type="ECO:0000313" key="2">
    <source>
        <dbReference type="EMBL" id="KAK2659472.1"/>
    </source>
</evidence>
<dbReference type="EMBL" id="JANJYI010000002">
    <property type="protein sequence ID" value="KAK2659472.1"/>
    <property type="molecule type" value="Genomic_DNA"/>
</dbReference>
<accession>A0AAE0CQ82</accession>